<dbReference type="SUPFAM" id="SSF46785">
    <property type="entry name" value="Winged helix' DNA-binding domain"/>
    <property type="match status" value="1"/>
</dbReference>
<sequence>MEELSNQDKQLLRILQNNARFDITDLTERLNMSRTSVYDRIKKLEKEGYIKNYVALVDNKKVGLNFTVIVNVSLHSQQQEVTEHFAKEIVKLDEVMEAFITGGIVDCVLKVVVKDVEEYNNFIAQKLSVIPSISKIQSSFVMQYVKQSTELFF</sequence>
<dbReference type="InterPro" id="IPR036390">
    <property type="entry name" value="WH_DNA-bd_sf"/>
</dbReference>
<dbReference type="PROSITE" id="PS50956">
    <property type="entry name" value="HTH_ASNC_2"/>
    <property type="match status" value="1"/>
</dbReference>
<dbReference type="CDD" id="cd00090">
    <property type="entry name" value="HTH_ARSR"/>
    <property type="match status" value="1"/>
</dbReference>
<dbReference type="Gene3D" id="1.10.10.10">
    <property type="entry name" value="Winged helix-like DNA-binding domain superfamily/Winged helix DNA-binding domain"/>
    <property type="match status" value="1"/>
</dbReference>
<evidence type="ECO:0000256" key="2">
    <source>
        <dbReference type="ARBA" id="ARBA00023125"/>
    </source>
</evidence>
<keyword evidence="1" id="KW-0805">Transcription regulation</keyword>
<dbReference type="PRINTS" id="PR00033">
    <property type="entry name" value="HTHASNC"/>
</dbReference>
<evidence type="ECO:0000256" key="3">
    <source>
        <dbReference type="ARBA" id="ARBA00023163"/>
    </source>
</evidence>
<name>A0AAW9SAK2_9BACT</name>
<feature type="domain" description="HTH asnC-type" evidence="4">
    <location>
        <begin position="4"/>
        <end position="65"/>
    </location>
</feature>
<dbReference type="InterPro" id="IPR036388">
    <property type="entry name" value="WH-like_DNA-bd_sf"/>
</dbReference>
<dbReference type="InterPro" id="IPR019887">
    <property type="entry name" value="Tscrpt_reg_AsnC/Lrp_C"/>
</dbReference>
<dbReference type="InterPro" id="IPR000485">
    <property type="entry name" value="AsnC-type_HTH_dom"/>
</dbReference>
<dbReference type="EMBL" id="JBDKWZ010000014">
    <property type="protein sequence ID" value="MEN7550462.1"/>
    <property type="molecule type" value="Genomic_DNA"/>
</dbReference>
<keyword evidence="6" id="KW-1185">Reference proteome</keyword>
<dbReference type="GO" id="GO:0006355">
    <property type="term" value="P:regulation of DNA-templated transcription"/>
    <property type="evidence" value="ECO:0007669"/>
    <property type="project" value="UniProtKB-ARBA"/>
</dbReference>
<dbReference type="Gene3D" id="3.30.70.920">
    <property type="match status" value="1"/>
</dbReference>
<evidence type="ECO:0000313" key="6">
    <source>
        <dbReference type="Proteomes" id="UP001403385"/>
    </source>
</evidence>
<proteinExistence type="predicted"/>
<reference evidence="5 6" key="1">
    <citation type="submission" date="2024-04" db="EMBL/GenBank/DDBJ databases">
        <title>Novel genus in family Flammeovirgaceae.</title>
        <authorList>
            <person name="Nguyen T.H."/>
            <person name="Vuong T.Q."/>
            <person name="Le H."/>
            <person name="Kim S.-G."/>
        </authorList>
    </citation>
    <scope>NUCLEOTIDE SEQUENCE [LARGE SCALE GENOMIC DNA]</scope>
    <source>
        <strain evidence="5 6">JCM 23209</strain>
    </source>
</reference>
<dbReference type="InterPro" id="IPR011991">
    <property type="entry name" value="ArsR-like_HTH"/>
</dbReference>
<dbReference type="InterPro" id="IPR011008">
    <property type="entry name" value="Dimeric_a/b-barrel"/>
</dbReference>
<dbReference type="GO" id="GO:0043565">
    <property type="term" value="F:sequence-specific DNA binding"/>
    <property type="evidence" value="ECO:0007669"/>
    <property type="project" value="InterPro"/>
</dbReference>
<comment type="caution">
    <text evidence="5">The sequence shown here is derived from an EMBL/GenBank/DDBJ whole genome shotgun (WGS) entry which is preliminary data.</text>
</comment>
<evidence type="ECO:0000313" key="5">
    <source>
        <dbReference type="EMBL" id="MEN7550462.1"/>
    </source>
</evidence>
<dbReference type="Pfam" id="PF01037">
    <property type="entry name" value="AsnC_trans_reg"/>
    <property type="match status" value="1"/>
</dbReference>
<evidence type="ECO:0000259" key="4">
    <source>
        <dbReference type="PROSITE" id="PS50956"/>
    </source>
</evidence>
<dbReference type="GO" id="GO:0043200">
    <property type="term" value="P:response to amino acid"/>
    <property type="evidence" value="ECO:0007669"/>
    <property type="project" value="TreeGrafter"/>
</dbReference>
<dbReference type="Pfam" id="PF13412">
    <property type="entry name" value="HTH_24"/>
    <property type="match status" value="1"/>
</dbReference>
<dbReference type="InterPro" id="IPR019888">
    <property type="entry name" value="Tscrpt_reg_AsnC-like"/>
</dbReference>
<dbReference type="Proteomes" id="UP001403385">
    <property type="component" value="Unassembled WGS sequence"/>
</dbReference>
<keyword evidence="2" id="KW-0238">DNA-binding</keyword>
<evidence type="ECO:0000256" key="1">
    <source>
        <dbReference type="ARBA" id="ARBA00023015"/>
    </source>
</evidence>
<keyword evidence="3" id="KW-0804">Transcription</keyword>
<dbReference type="PANTHER" id="PTHR30154">
    <property type="entry name" value="LEUCINE-RESPONSIVE REGULATORY PROTEIN"/>
    <property type="match status" value="1"/>
</dbReference>
<dbReference type="SUPFAM" id="SSF54909">
    <property type="entry name" value="Dimeric alpha+beta barrel"/>
    <property type="match status" value="1"/>
</dbReference>
<dbReference type="AlphaFoldDB" id="A0AAW9SAK2"/>
<accession>A0AAW9SAK2</accession>
<dbReference type="PANTHER" id="PTHR30154:SF34">
    <property type="entry name" value="TRANSCRIPTIONAL REGULATOR AZLB"/>
    <property type="match status" value="1"/>
</dbReference>
<protein>
    <submittedName>
        <fullName evidence="5">Lrp/AsnC family transcriptional regulator</fullName>
    </submittedName>
</protein>
<dbReference type="RefSeq" id="WP_346823244.1">
    <property type="nucleotide sequence ID" value="NZ_JBDKWZ010000014.1"/>
</dbReference>
<gene>
    <name evidence="5" type="ORF">AAG747_21260</name>
</gene>
<organism evidence="5 6">
    <name type="scientific">Rapidithrix thailandica</name>
    <dbReference type="NCBI Taxonomy" id="413964"/>
    <lineage>
        <taxon>Bacteria</taxon>
        <taxon>Pseudomonadati</taxon>
        <taxon>Bacteroidota</taxon>
        <taxon>Cytophagia</taxon>
        <taxon>Cytophagales</taxon>
        <taxon>Flammeovirgaceae</taxon>
        <taxon>Rapidithrix</taxon>
    </lineage>
</organism>
<dbReference type="SMART" id="SM00344">
    <property type="entry name" value="HTH_ASNC"/>
    <property type="match status" value="1"/>
</dbReference>
<dbReference type="GO" id="GO:0005829">
    <property type="term" value="C:cytosol"/>
    <property type="evidence" value="ECO:0007669"/>
    <property type="project" value="TreeGrafter"/>
</dbReference>